<sequence>MTNVFISYSHDSDAHRERVLALSNRLRADGIDCDIDQYNPAPEQGWPRWMMQGIQQADYVLLVCTETYCKRLELEEEKGKGLGVKWEGSLIFNILYRNETFNTKFIPLVFDAENKAHIPDILFGYDYHDLSQPRGYDSLYRHIRGELGAEKPLLGKPRYTRTIYSNSLPTVEGKLFGRTDELALLDKAWANPQTHVVQFVASGGTGKTKLLKHWLDTNTDSIEALIAWSFYSQGSSEDKQISATPFFSHVFGMLKSDKTQFNTEEEKGEHLAHLLRQRRCLLVLDGLEPLQHAGKGMRGELKDRAIRQLLKSLAGEHNSLCIVTTRIAVHELSDRTHVISHNLQNLAPQDGVSLLKSWEVYGSETELEKAVHEYGCHALALHLLGNALHTYLDGDVRKRDTLSELIDDYDDAGRHAFKVMQAYSRWLEGTPDLQLLHLLGLFDHPIETEVLQVLWQTQIPYLTAGIPEKAWKVAIRDLREKHRMLSAHEGRPDLLDCHPLIREYFGKQLQTQHSDAWQQAHARLYDYYKDIPEKEFPDTLEEMQPLFSAVAHGCAAGLHQQALDEVYWPRIRRQQKAYIVYQLGALEDDLAVMVNFFSICWHHPLESLSGHWQAILLNWVGHCLRASMRLDEAVEAMQAGVDHSIKQREWDGAAQDQSNLSEIKLALGNIDEAISLAEDSVYYADMSFLEYYWGMCRTTLAEALHQAGRIDEAFKVFQIAERLHRKSQPKTPLLYALGGFRYCDLLLEQGHVSLVLNRSKTTLDFTMSFGGLLDAAFEQLTLGRAYCVDGCFEKAGKWLELAVESLRNAGIRDHLPRGLLARAVLFLHTHDFALARQDLQEVFDIAEPSGMRLHLTDYHLEMARLLVAESLAPCPPCGGRVGEGGNSCEAADPAYHIAEAARLINETGYHRRDQELLDLQQALAKESCP</sequence>
<dbReference type="InterPro" id="IPR013568">
    <property type="entry name" value="SEFIR_dom"/>
</dbReference>
<gene>
    <name evidence="2" type="ORF">BWK73_11960</name>
</gene>
<dbReference type="SUPFAM" id="SSF52200">
    <property type="entry name" value="Toll/Interleukin receptor TIR domain"/>
    <property type="match status" value="1"/>
</dbReference>
<dbReference type="InterPro" id="IPR035897">
    <property type="entry name" value="Toll_tir_struct_dom_sf"/>
</dbReference>
<dbReference type="Gene3D" id="3.40.50.10140">
    <property type="entry name" value="Toll/interleukin-1 receptor homology (TIR) domain"/>
    <property type="match status" value="1"/>
</dbReference>
<dbReference type="AlphaFoldDB" id="A0A1Y1QTU7"/>
<dbReference type="InterPro" id="IPR011990">
    <property type="entry name" value="TPR-like_helical_dom_sf"/>
</dbReference>
<dbReference type="Pfam" id="PF13676">
    <property type="entry name" value="TIR_2"/>
    <property type="match status" value="1"/>
</dbReference>
<proteinExistence type="predicted"/>
<dbReference type="SUPFAM" id="SSF48452">
    <property type="entry name" value="TPR-like"/>
    <property type="match status" value="1"/>
</dbReference>
<dbReference type="GO" id="GO:0007165">
    <property type="term" value="P:signal transduction"/>
    <property type="evidence" value="ECO:0007669"/>
    <property type="project" value="InterPro"/>
</dbReference>
<evidence type="ECO:0000313" key="3">
    <source>
        <dbReference type="Proteomes" id="UP000192491"/>
    </source>
</evidence>
<reference evidence="2 3" key="1">
    <citation type="submission" date="2017-01" db="EMBL/GenBank/DDBJ databases">
        <title>Novel large sulfur bacteria in the metagenomes of groundwater-fed chemosynthetic microbial mats in the Lake Huron basin.</title>
        <authorList>
            <person name="Sharrar A.M."/>
            <person name="Flood B.E."/>
            <person name="Bailey J.V."/>
            <person name="Jones D.S."/>
            <person name="Biddanda B."/>
            <person name="Ruberg S.A."/>
            <person name="Marcus D.N."/>
            <person name="Dick G.J."/>
        </authorList>
    </citation>
    <scope>NUCLEOTIDE SEQUENCE [LARGE SCALE GENOMIC DNA]</scope>
    <source>
        <strain evidence="2">A8</strain>
    </source>
</reference>
<organism evidence="2 3">
    <name type="scientific">Thiothrix lacustris</name>
    <dbReference type="NCBI Taxonomy" id="525917"/>
    <lineage>
        <taxon>Bacteria</taxon>
        <taxon>Pseudomonadati</taxon>
        <taxon>Pseudomonadota</taxon>
        <taxon>Gammaproteobacteria</taxon>
        <taxon>Thiotrichales</taxon>
        <taxon>Thiotrichaceae</taxon>
        <taxon>Thiothrix</taxon>
    </lineage>
</organism>
<accession>A0A1Y1QTU7</accession>
<dbReference type="Gene3D" id="3.40.50.300">
    <property type="entry name" value="P-loop containing nucleotide triphosphate hydrolases"/>
    <property type="match status" value="1"/>
</dbReference>
<evidence type="ECO:0000313" key="2">
    <source>
        <dbReference type="EMBL" id="OQX13491.1"/>
    </source>
</evidence>
<evidence type="ECO:0000259" key="1">
    <source>
        <dbReference type="PROSITE" id="PS51534"/>
    </source>
</evidence>
<dbReference type="SUPFAM" id="SSF52540">
    <property type="entry name" value="P-loop containing nucleoside triphosphate hydrolases"/>
    <property type="match status" value="1"/>
</dbReference>
<name>A0A1Y1QTU7_9GAMM</name>
<dbReference type="Gene3D" id="1.25.40.10">
    <property type="entry name" value="Tetratricopeptide repeat domain"/>
    <property type="match status" value="1"/>
</dbReference>
<dbReference type="Proteomes" id="UP000192491">
    <property type="component" value="Unassembled WGS sequence"/>
</dbReference>
<feature type="domain" description="SEFIR" evidence="1">
    <location>
        <begin position="1"/>
        <end position="139"/>
    </location>
</feature>
<comment type="caution">
    <text evidence="2">The sequence shown here is derived from an EMBL/GenBank/DDBJ whole genome shotgun (WGS) entry which is preliminary data.</text>
</comment>
<dbReference type="PROSITE" id="PS51534">
    <property type="entry name" value="SEFIR"/>
    <property type="match status" value="1"/>
</dbReference>
<dbReference type="InterPro" id="IPR027417">
    <property type="entry name" value="P-loop_NTPase"/>
</dbReference>
<protein>
    <recommendedName>
        <fullName evidence="1">SEFIR domain-containing protein</fullName>
    </recommendedName>
</protein>
<dbReference type="EMBL" id="MTEJ01000046">
    <property type="protein sequence ID" value="OQX13491.1"/>
    <property type="molecule type" value="Genomic_DNA"/>
</dbReference>
<dbReference type="InterPro" id="IPR000157">
    <property type="entry name" value="TIR_dom"/>
</dbReference>